<protein>
    <submittedName>
        <fullName evidence="2">Uncharacterized protein TCIL3000_4_2390</fullName>
    </submittedName>
</protein>
<gene>
    <name evidence="2" type="ORF">TCIL3000_4_2390</name>
</gene>
<dbReference type="EMBL" id="HE575317">
    <property type="protein sequence ID" value="CCC90148.1"/>
    <property type="molecule type" value="Genomic_DNA"/>
</dbReference>
<accession>G0UL93</accession>
<reference evidence="2" key="1">
    <citation type="journal article" date="2012" name="Proc. Natl. Acad. Sci. U.S.A.">
        <title>Antigenic diversity is generated by distinct evolutionary mechanisms in African trypanosome species.</title>
        <authorList>
            <person name="Jackson A.P."/>
            <person name="Berry A."/>
            <person name="Aslett M."/>
            <person name="Allison H.C."/>
            <person name="Burton P."/>
            <person name="Vavrova-Anderson J."/>
            <person name="Brown R."/>
            <person name="Browne H."/>
            <person name="Corton N."/>
            <person name="Hauser H."/>
            <person name="Gamble J."/>
            <person name="Gilderthorp R."/>
            <person name="Marcello L."/>
            <person name="McQuillan J."/>
            <person name="Otto T.D."/>
            <person name="Quail M.A."/>
            <person name="Sanders M.J."/>
            <person name="van Tonder A."/>
            <person name="Ginger M.L."/>
            <person name="Field M.C."/>
            <person name="Barry J.D."/>
            <person name="Hertz-Fowler C."/>
            <person name="Berriman M."/>
        </authorList>
    </citation>
    <scope>NUCLEOTIDE SEQUENCE</scope>
    <source>
        <strain evidence="2">IL3000</strain>
    </source>
</reference>
<sequence length="154" mass="17451">MCVSFFVVGLEFSLFLFTIIPLLSWVTARLCTWCLGSWRASRMLHAHSAAASPPWWKQHTCVLCAHGCTLSVISGHATIFVSRVLMSTHTLSPYLRISVTTYLSLCTHYLILFPSLLCSISLMLFLFFGVCVRVWYTQVSCFSIQYLEAFSFLS</sequence>
<evidence type="ECO:0000313" key="2">
    <source>
        <dbReference type="EMBL" id="CCC90148.1"/>
    </source>
</evidence>
<evidence type="ECO:0000256" key="1">
    <source>
        <dbReference type="SAM" id="Phobius"/>
    </source>
</evidence>
<keyword evidence="1" id="KW-0812">Transmembrane</keyword>
<feature type="transmembrane region" description="Helical" evidence="1">
    <location>
        <begin position="12"/>
        <end position="35"/>
    </location>
</feature>
<organism evidence="2">
    <name type="scientific">Trypanosoma congolense (strain IL3000)</name>
    <dbReference type="NCBI Taxonomy" id="1068625"/>
    <lineage>
        <taxon>Eukaryota</taxon>
        <taxon>Discoba</taxon>
        <taxon>Euglenozoa</taxon>
        <taxon>Kinetoplastea</taxon>
        <taxon>Metakinetoplastina</taxon>
        <taxon>Trypanosomatida</taxon>
        <taxon>Trypanosomatidae</taxon>
        <taxon>Trypanosoma</taxon>
        <taxon>Nannomonas</taxon>
    </lineage>
</organism>
<name>G0UL93_TRYCI</name>
<dbReference type="VEuPathDB" id="TriTrypDB:TcIL3000_4_2390"/>
<dbReference type="AlphaFoldDB" id="G0UL93"/>
<feature type="transmembrane region" description="Helical" evidence="1">
    <location>
        <begin position="109"/>
        <end position="136"/>
    </location>
</feature>
<proteinExistence type="predicted"/>
<keyword evidence="1" id="KW-1133">Transmembrane helix</keyword>
<keyword evidence="1" id="KW-0472">Membrane</keyword>